<proteinExistence type="predicted"/>
<evidence type="ECO:0000313" key="1">
    <source>
        <dbReference type="EMBL" id="KIK00863.1"/>
    </source>
</evidence>
<dbReference type="HOGENOM" id="CLU_1622914_0_0_1"/>
<sequence>MPQLSAVAISRSILRDISRPLPKFMVSLPNLRRLDLSETSQDISLMLGRIRLPTSSPCNMQLFCEYSVVNSKEAVSIIGVFAQNLEYQALAGRELHTLKIGANSGMHEARFEFSISTGQIRDESKIRGPWREEQLSNELTFRDRSLPARGTTWLSHLEPINRLSNLFQG</sequence>
<dbReference type="EMBL" id="KN838617">
    <property type="protein sequence ID" value="KIK00863.1"/>
    <property type="molecule type" value="Genomic_DNA"/>
</dbReference>
<protein>
    <submittedName>
        <fullName evidence="1">Uncharacterized protein</fullName>
    </submittedName>
</protein>
<gene>
    <name evidence="1" type="ORF">K443DRAFT_593560</name>
</gene>
<reference evidence="2" key="2">
    <citation type="submission" date="2015-01" db="EMBL/GenBank/DDBJ databases">
        <title>Evolutionary Origins and Diversification of the Mycorrhizal Mutualists.</title>
        <authorList>
            <consortium name="DOE Joint Genome Institute"/>
            <consortium name="Mycorrhizal Genomics Consortium"/>
            <person name="Kohler A."/>
            <person name="Kuo A."/>
            <person name="Nagy L.G."/>
            <person name="Floudas D."/>
            <person name="Copeland A."/>
            <person name="Barry K.W."/>
            <person name="Cichocki N."/>
            <person name="Veneault-Fourrey C."/>
            <person name="LaButti K."/>
            <person name="Lindquist E.A."/>
            <person name="Lipzen A."/>
            <person name="Lundell T."/>
            <person name="Morin E."/>
            <person name="Murat C."/>
            <person name="Riley R."/>
            <person name="Ohm R."/>
            <person name="Sun H."/>
            <person name="Tunlid A."/>
            <person name="Henrissat B."/>
            <person name="Grigoriev I.V."/>
            <person name="Hibbett D.S."/>
            <person name="Martin F."/>
        </authorList>
    </citation>
    <scope>NUCLEOTIDE SEQUENCE [LARGE SCALE GENOMIC DNA]</scope>
    <source>
        <strain evidence="2">LaAM-08-1</strain>
    </source>
</reference>
<reference evidence="1 2" key="1">
    <citation type="submission" date="2014-04" db="EMBL/GenBank/DDBJ databases">
        <authorList>
            <consortium name="DOE Joint Genome Institute"/>
            <person name="Kuo A."/>
            <person name="Kohler A."/>
            <person name="Nagy L.G."/>
            <person name="Floudas D."/>
            <person name="Copeland A."/>
            <person name="Barry K.W."/>
            <person name="Cichocki N."/>
            <person name="Veneault-Fourrey C."/>
            <person name="LaButti K."/>
            <person name="Lindquist E.A."/>
            <person name="Lipzen A."/>
            <person name="Lundell T."/>
            <person name="Morin E."/>
            <person name="Murat C."/>
            <person name="Sun H."/>
            <person name="Tunlid A."/>
            <person name="Henrissat B."/>
            <person name="Grigoriev I.V."/>
            <person name="Hibbett D.S."/>
            <person name="Martin F."/>
            <person name="Nordberg H.P."/>
            <person name="Cantor M.N."/>
            <person name="Hua S.X."/>
        </authorList>
    </citation>
    <scope>NUCLEOTIDE SEQUENCE [LARGE SCALE GENOMIC DNA]</scope>
    <source>
        <strain evidence="1 2">LaAM-08-1</strain>
    </source>
</reference>
<dbReference type="AlphaFoldDB" id="A0A0C9XYE6"/>
<evidence type="ECO:0000313" key="2">
    <source>
        <dbReference type="Proteomes" id="UP000054477"/>
    </source>
</evidence>
<accession>A0A0C9XYE6</accession>
<name>A0A0C9XYE6_9AGAR</name>
<organism evidence="1 2">
    <name type="scientific">Laccaria amethystina LaAM-08-1</name>
    <dbReference type="NCBI Taxonomy" id="1095629"/>
    <lineage>
        <taxon>Eukaryota</taxon>
        <taxon>Fungi</taxon>
        <taxon>Dikarya</taxon>
        <taxon>Basidiomycota</taxon>
        <taxon>Agaricomycotina</taxon>
        <taxon>Agaricomycetes</taxon>
        <taxon>Agaricomycetidae</taxon>
        <taxon>Agaricales</taxon>
        <taxon>Agaricineae</taxon>
        <taxon>Hydnangiaceae</taxon>
        <taxon>Laccaria</taxon>
    </lineage>
</organism>
<keyword evidence="2" id="KW-1185">Reference proteome</keyword>
<dbReference type="Proteomes" id="UP000054477">
    <property type="component" value="Unassembled WGS sequence"/>
</dbReference>